<feature type="transmembrane region" description="Helical" evidence="1">
    <location>
        <begin position="52"/>
        <end position="75"/>
    </location>
</feature>
<evidence type="ECO:0000313" key="3">
    <source>
        <dbReference type="Proteomes" id="UP000319700"/>
    </source>
</evidence>
<dbReference type="EMBL" id="RCZH01000009">
    <property type="protein sequence ID" value="TPG38736.1"/>
    <property type="molecule type" value="Genomic_DNA"/>
</dbReference>
<keyword evidence="1" id="KW-0812">Transmembrane</keyword>
<organism evidence="2 3">
    <name type="scientific">Flavobacterium pectinovorum</name>
    <dbReference type="NCBI Taxonomy" id="29533"/>
    <lineage>
        <taxon>Bacteria</taxon>
        <taxon>Pseudomonadati</taxon>
        <taxon>Bacteroidota</taxon>
        <taxon>Flavobacteriia</taxon>
        <taxon>Flavobacteriales</taxon>
        <taxon>Flavobacteriaceae</taxon>
        <taxon>Flavobacterium</taxon>
    </lineage>
</organism>
<accession>A0A502EQG2</accession>
<sequence>MAFVVIASDATLDFQSKSADYYQSSCVILKTEIDIKKARLYSYKRFVSPIKISFLVPLKFLQFAVVFSLQILVFLKMRIFLYQKINSFLNESVFVNEIITSNNYYKSLYNA</sequence>
<evidence type="ECO:0008006" key="4">
    <source>
        <dbReference type="Google" id="ProtNLM"/>
    </source>
</evidence>
<evidence type="ECO:0000256" key="1">
    <source>
        <dbReference type="SAM" id="Phobius"/>
    </source>
</evidence>
<protein>
    <recommendedName>
        <fullName evidence="4">Transmembrane protein</fullName>
    </recommendedName>
</protein>
<gene>
    <name evidence="2" type="ORF">EAH81_14720</name>
</gene>
<evidence type="ECO:0000313" key="2">
    <source>
        <dbReference type="EMBL" id="TPG38736.1"/>
    </source>
</evidence>
<proteinExistence type="predicted"/>
<dbReference type="AlphaFoldDB" id="A0A502EQG2"/>
<comment type="caution">
    <text evidence="2">The sequence shown here is derived from an EMBL/GenBank/DDBJ whole genome shotgun (WGS) entry which is preliminary data.</text>
</comment>
<keyword evidence="1" id="KW-0472">Membrane</keyword>
<dbReference type="Proteomes" id="UP000319700">
    <property type="component" value="Unassembled WGS sequence"/>
</dbReference>
<keyword evidence="3" id="KW-1185">Reference proteome</keyword>
<reference evidence="2 3" key="1">
    <citation type="journal article" date="2019" name="Environ. Microbiol.">
        <title>Species interactions and distinct microbial communities in high Arctic permafrost affected cryosols are associated with the CH4 and CO2 gas fluxes.</title>
        <authorList>
            <person name="Altshuler I."/>
            <person name="Hamel J."/>
            <person name="Turney S."/>
            <person name="Magnuson E."/>
            <person name="Levesque R."/>
            <person name="Greer C."/>
            <person name="Whyte L.G."/>
        </authorList>
    </citation>
    <scope>NUCLEOTIDE SEQUENCE [LARGE SCALE GENOMIC DNA]</scope>
    <source>
        <strain evidence="2 3">42</strain>
    </source>
</reference>
<keyword evidence="1" id="KW-1133">Transmembrane helix</keyword>
<name>A0A502EQG2_9FLAO</name>